<organism evidence="6">
    <name type="scientific">hydrothermal vent metagenome</name>
    <dbReference type="NCBI Taxonomy" id="652676"/>
    <lineage>
        <taxon>unclassified sequences</taxon>
        <taxon>metagenomes</taxon>
        <taxon>ecological metagenomes</taxon>
    </lineage>
</organism>
<dbReference type="PANTHER" id="PTHR23427">
    <property type="entry name" value="SURFEIT LOCUS PROTEIN"/>
    <property type="match status" value="1"/>
</dbReference>
<accession>A0A3B0Y913</accession>
<dbReference type="Pfam" id="PF02104">
    <property type="entry name" value="SURF1"/>
    <property type="match status" value="1"/>
</dbReference>
<keyword evidence="4 5" id="KW-0472">Membrane</keyword>
<dbReference type="InterPro" id="IPR002994">
    <property type="entry name" value="Surf1/Shy1"/>
</dbReference>
<keyword evidence="3 5" id="KW-1133">Transmembrane helix</keyword>
<evidence type="ECO:0000313" key="6">
    <source>
        <dbReference type="EMBL" id="VAW77288.1"/>
    </source>
</evidence>
<dbReference type="PANTHER" id="PTHR23427:SF2">
    <property type="entry name" value="SURFEIT LOCUS PROTEIN 1"/>
    <property type="match status" value="1"/>
</dbReference>
<evidence type="ECO:0000256" key="3">
    <source>
        <dbReference type="ARBA" id="ARBA00022989"/>
    </source>
</evidence>
<evidence type="ECO:0000256" key="1">
    <source>
        <dbReference type="ARBA" id="ARBA00004370"/>
    </source>
</evidence>
<sequence>MQIGSLEFSPGRWPSVVTLVLFVFLISLGFWQLDRAEQKKALIDQYDEQGKVVLQLEADLVSSAGLNYRAAAVEGHYDSGHQFLLDNRTHAGRVGYQVLTPFIIRDSGIAVLVNRGWIPLGQSRERLPDINVAEDQRRVTGLVKVPYEKVFMLGEEDPRESWPWRIQQVQLDALSAELERPLLPVTLLLDDGQAEGYVRRWQPAAGFGPERNIGYAVQWFGLAITLLAIYLIVNTRRVKL</sequence>
<name>A0A3B0Y913_9ZZZZ</name>
<dbReference type="AlphaFoldDB" id="A0A3B0Y913"/>
<reference evidence="6" key="1">
    <citation type="submission" date="2018-06" db="EMBL/GenBank/DDBJ databases">
        <authorList>
            <person name="Zhirakovskaya E."/>
        </authorList>
    </citation>
    <scope>NUCLEOTIDE SEQUENCE</scope>
</reference>
<dbReference type="EMBL" id="UOFN01000075">
    <property type="protein sequence ID" value="VAW77288.1"/>
    <property type="molecule type" value="Genomic_DNA"/>
</dbReference>
<feature type="transmembrane region" description="Helical" evidence="5">
    <location>
        <begin position="12"/>
        <end position="31"/>
    </location>
</feature>
<evidence type="ECO:0000256" key="2">
    <source>
        <dbReference type="ARBA" id="ARBA00022692"/>
    </source>
</evidence>
<dbReference type="GO" id="GO:0016020">
    <property type="term" value="C:membrane"/>
    <property type="evidence" value="ECO:0007669"/>
    <property type="project" value="UniProtKB-SubCell"/>
</dbReference>
<keyword evidence="2 5" id="KW-0812">Transmembrane</keyword>
<feature type="transmembrane region" description="Helical" evidence="5">
    <location>
        <begin position="213"/>
        <end position="233"/>
    </location>
</feature>
<evidence type="ECO:0000256" key="4">
    <source>
        <dbReference type="ARBA" id="ARBA00023136"/>
    </source>
</evidence>
<dbReference type="PROSITE" id="PS50895">
    <property type="entry name" value="SURF1"/>
    <property type="match status" value="1"/>
</dbReference>
<dbReference type="InterPro" id="IPR045214">
    <property type="entry name" value="Surf1/Surf4"/>
</dbReference>
<protein>
    <submittedName>
        <fullName evidence="6">Cytochrome oxidase biogenesis protein Surf1, facilitates heme A insertion</fullName>
    </submittedName>
</protein>
<proteinExistence type="predicted"/>
<gene>
    <name evidence="6" type="ORF">MNBD_GAMMA15-259</name>
</gene>
<evidence type="ECO:0000256" key="5">
    <source>
        <dbReference type="SAM" id="Phobius"/>
    </source>
</evidence>
<dbReference type="CDD" id="cd06662">
    <property type="entry name" value="SURF1"/>
    <property type="match status" value="1"/>
</dbReference>
<comment type="subcellular location">
    <subcellularLocation>
        <location evidence="1">Membrane</location>
    </subcellularLocation>
</comment>